<keyword evidence="6" id="KW-0539">Nucleus</keyword>
<feature type="compositionally biased region" description="Pro residues" evidence="8">
    <location>
        <begin position="201"/>
        <end position="210"/>
    </location>
</feature>
<evidence type="ECO:0000259" key="9">
    <source>
        <dbReference type="PROSITE" id="PS50199"/>
    </source>
</evidence>
<keyword evidence="4" id="KW-0862">Zinc</keyword>
<dbReference type="Gene3D" id="4.10.1060.10">
    <property type="entry name" value="Zinc finger, RanBP2-type"/>
    <property type="match status" value="1"/>
</dbReference>
<evidence type="ECO:0000256" key="7">
    <source>
        <dbReference type="PROSITE-ProRule" id="PRU00322"/>
    </source>
</evidence>
<evidence type="ECO:0000313" key="11">
    <source>
        <dbReference type="Proteomes" id="UP000595140"/>
    </source>
</evidence>
<keyword evidence="11" id="KW-1185">Reference proteome</keyword>
<feature type="compositionally biased region" description="Basic and acidic residues" evidence="8">
    <location>
        <begin position="237"/>
        <end position="248"/>
    </location>
</feature>
<evidence type="ECO:0000313" key="10">
    <source>
        <dbReference type="EMBL" id="VFQ67623.1"/>
    </source>
</evidence>
<dbReference type="SUPFAM" id="SSF90209">
    <property type="entry name" value="Ran binding protein zinc finger-like"/>
    <property type="match status" value="1"/>
</dbReference>
<feature type="compositionally biased region" description="Pro residues" evidence="8">
    <location>
        <begin position="324"/>
        <end position="333"/>
    </location>
</feature>
<comment type="subcellular location">
    <subcellularLocation>
        <location evidence="1">Nucleus</location>
    </subcellularLocation>
</comment>
<accession>A0A484KPH6</accession>
<feature type="domain" description="RanBP2-type" evidence="9">
    <location>
        <begin position="160"/>
        <end position="191"/>
    </location>
</feature>
<gene>
    <name evidence="10" type="ORF">CCAM_LOCUS9399</name>
</gene>
<name>A0A484KPH6_9ASTE</name>
<organism evidence="10 11">
    <name type="scientific">Cuscuta campestris</name>
    <dbReference type="NCBI Taxonomy" id="132261"/>
    <lineage>
        <taxon>Eukaryota</taxon>
        <taxon>Viridiplantae</taxon>
        <taxon>Streptophyta</taxon>
        <taxon>Embryophyta</taxon>
        <taxon>Tracheophyta</taxon>
        <taxon>Spermatophyta</taxon>
        <taxon>Magnoliopsida</taxon>
        <taxon>eudicotyledons</taxon>
        <taxon>Gunneridae</taxon>
        <taxon>Pentapetalae</taxon>
        <taxon>asterids</taxon>
        <taxon>lamiids</taxon>
        <taxon>Solanales</taxon>
        <taxon>Convolvulaceae</taxon>
        <taxon>Cuscuteae</taxon>
        <taxon>Cuscuta</taxon>
        <taxon>Cuscuta subgen. Grammica</taxon>
        <taxon>Cuscuta sect. Cleistogrammica</taxon>
    </lineage>
</organism>
<feature type="compositionally biased region" description="Basic and acidic residues" evidence="8">
    <location>
        <begin position="1"/>
        <end position="10"/>
    </location>
</feature>
<evidence type="ECO:0000256" key="6">
    <source>
        <dbReference type="ARBA" id="ARBA00023242"/>
    </source>
</evidence>
<dbReference type="FunFam" id="4.10.1060.10:FF:000017">
    <property type="entry name" value="FUS RNA-binding protein"/>
    <property type="match status" value="1"/>
</dbReference>
<dbReference type="SMART" id="SM00547">
    <property type="entry name" value="ZnF_RBZ"/>
    <property type="match status" value="1"/>
</dbReference>
<dbReference type="EMBL" id="OOIL02000635">
    <property type="protein sequence ID" value="VFQ67623.1"/>
    <property type="molecule type" value="Genomic_DNA"/>
</dbReference>
<keyword evidence="3 7" id="KW-0863">Zinc-finger</keyword>
<dbReference type="GO" id="GO:0003723">
    <property type="term" value="F:RNA binding"/>
    <property type="evidence" value="ECO:0007669"/>
    <property type="project" value="UniProtKB-KW"/>
</dbReference>
<dbReference type="InterPro" id="IPR001876">
    <property type="entry name" value="Znf_RanBP2"/>
</dbReference>
<dbReference type="GO" id="GO:0006355">
    <property type="term" value="P:regulation of DNA-templated transcription"/>
    <property type="evidence" value="ECO:0007669"/>
    <property type="project" value="InterPro"/>
</dbReference>
<dbReference type="PROSITE" id="PS50199">
    <property type="entry name" value="ZF_RANBP2_2"/>
    <property type="match status" value="1"/>
</dbReference>
<feature type="region of interest" description="Disordered" evidence="8">
    <location>
        <begin position="1"/>
        <end position="65"/>
    </location>
</feature>
<keyword evidence="2" id="KW-0479">Metal-binding</keyword>
<dbReference type="Proteomes" id="UP000595140">
    <property type="component" value="Unassembled WGS sequence"/>
</dbReference>
<dbReference type="GO" id="GO:0005634">
    <property type="term" value="C:nucleus"/>
    <property type="evidence" value="ECO:0007669"/>
    <property type="project" value="UniProtKB-SubCell"/>
</dbReference>
<feature type="compositionally biased region" description="Basic and acidic residues" evidence="8">
    <location>
        <begin position="123"/>
        <end position="139"/>
    </location>
</feature>
<evidence type="ECO:0000256" key="2">
    <source>
        <dbReference type="ARBA" id="ARBA00022723"/>
    </source>
</evidence>
<proteinExistence type="predicted"/>
<feature type="compositionally biased region" description="Gly residues" evidence="8">
    <location>
        <begin position="23"/>
        <end position="42"/>
    </location>
</feature>
<dbReference type="AlphaFoldDB" id="A0A484KPH6"/>
<reference evidence="10 11" key="1">
    <citation type="submission" date="2018-04" db="EMBL/GenBank/DDBJ databases">
        <authorList>
            <person name="Vogel A."/>
        </authorList>
    </citation>
    <scope>NUCLEOTIDE SEQUENCE [LARGE SCALE GENOMIC DNA]</scope>
</reference>
<evidence type="ECO:0000256" key="4">
    <source>
        <dbReference type="ARBA" id="ARBA00022833"/>
    </source>
</evidence>
<dbReference type="InterPro" id="IPR036443">
    <property type="entry name" value="Znf_RanBP2_sf"/>
</dbReference>
<dbReference type="OrthoDB" id="1878647at2759"/>
<protein>
    <recommendedName>
        <fullName evidence="9">RanBP2-type domain-containing protein</fullName>
    </recommendedName>
</protein>
<feature type="region of interest" description="Disordered" evidence="8">
    <location>
        <begin position="190"/>
        <end position="386"/>
    </location>
</feature>
<feature type="region of interest" description="Disordered" evidence="8">
    <location>
        <begin position="99"/>
        <end position="154"/>
    </location>
</feature>
<evidence type="ECO:0000256" key="8">
    <source>
        <dbReference type="SAM" id="MobiDB-lite"/>
    </source>
</evidence>
<dbReference type="PROSITE" id="PS01358">
    <property type="entry name" value="ZF_RANBP2_1"/>
    <property type="match status" value="1"/>
</dbReference>
<dbReference type="PANTHER" id="PTHR23238">
    <property type="entry name" value="RNA BINDING PROTEIN"/>
    <property type="match status" value="1"/>
</dbReference>
<feature type="compositionally biased region" description="Basic and acidic residues" evidence="8">
    <location>
        <begin position="260"/>
        <end position="323"/>
    </location>
</feature>
<dbReference type="InterPro" id="IPR034870">
    <property type="entry name" value="TET_fam"/>
</dbReference>
<evidence type="ECO:0000256" key="1">
    <source>
        <dbReference type="ARBA" id="ARBA00004123"/>
    </source>
</evidence>
<evidence type="ECO:0000256" key="5">
    <source>
        <dbReference type="ARBA" id="ARBA00022884"/>
    </source>
</evidence>
<sequence>MGSREKDHTTPHLSSLVVRPTESGGGGGGVNASGGGGGGGGANDYEPGEVRSGQPAYARSDRFLDSHGYRMHTSSVSPVRRRNADHRYSLDFDHSKGLSHSCGFGSGRDTSSRYKDYSPPYSRGRESGRFHVRGYDRHSNVPGSLRGEVVPRNNPNVRPREGDWICSDPLCDNLNFARREYCNNCKRPRYASAGSPRRGHPPPPPLPPISRPLHVPLADRSPGRLMNGGGYRSPPRGWERGDDSRDIRAGILPPPPPRYESSRFHDHNNPPLRSRDRLDFPQDDYRDSRGSRFDRPLPLDWGTHRDRGRESYLGERRVYERRLPSPPPPPLPPRGGSGHWQSREIRERSRSPLMMRDRAPPPQKDYRRPMFVDRGRDDRRVGRDAY</sequence>
<keyword evidence="5" id="KW-0694">RNA-binding</keyword>
<dbReference type="GO" id="GO:0008270">
    <property type="term" value="F:zinc ion binding"/>
    <property type="evidence" value="ECO:0007669"/>
    <property type="project" value="UniProtKB-KW"/>
</dbReference>
<evidence type="ECO:0000256" key="3">
    <source>
        <dbReference type="ARBA" id="ARBA00022771"/>
    </source>
</evidence>
<feature type="compositionally biased region" description="Basic and acidic residues" evidence="8">
    <location>
        <begin position="341"/>
        <end position="386"/>
    </location>
</feature>